<sequence>MDTLVEQERKLMALLTRRVHETFTNARAAGVPAEVFDDVESIAASMAAALPTTHVYDLLVGPFYDTGGLTRWWGISRQAVNKAVAAGTVIACRLDDGQWVYPTWQFTDARTVHPHLIALWKALRTAADPWTCAVWLRSPQPELGDRTAVDWVTTGRSVEEPLALARADAERWAA</sequence>
<reference evidence="1 2" key="1">
    <citation type="submission" date="2018-11" db="EMBL/GenBank/DDBJ databases">
        <title>Microbial catabolism of amino acid.</title>
        <authorList>
            <person name="Hibi M."/>
            <person name="Ogawa J."/>
        </authorList>
    </citation>
    <scope>NUCLEOTIDE SEQUENCE [LARGE SCALE GENOMIC DNA]</scope>
    <source>
        <strain evidence="1 2">C31-06</strain>
    </source>
</reference>
<evidence type="ECO:0000313" key="1">
    <source>
        <dbReference type="EMBL" id="GCE42249.1"/>
    </source>
</evidence>
<comment type="caution">
    <text evidence="1">The sequence shown here is derived from an EMBL/GenBank/DDBJ whole genome shotgun (WGS) entry which is preliminary data.</text>
</comment>
<dbReference type="Proteomes" id="UP000287519">
    <property type="component" value="Unassembled WGS sequence"/>
</dbReference>
<organism evidence="1 2">
    <name type="scientific">Rhodococcus wratislaviensis</name>
    <name type="common">Tsukamurella wratislaviensis</name>
    <dbReference type="NCBI Taxonomy" id="44752"/>
    <lineage>
        <taxon>Bacteria</taxon>
        <taxon>Bacillati</taxon>
        <taxon>Actinomycetota</taxon>
        <taxon>Actinomycetes</taxon>
        <taxon>Mycobacteriales</taxon>
        <taxon>Nocardiaceae</taxon>
        <taxon>Rhodococcus</taxon>
    </lineage>
</organism>
<evidence type="ECO:0000313" key="2">
    <source>
        <dbReference type="Proteomes" id="UP000287519"/>
    </source>
</evidence>
<dbReference type="EMBL" id="BHYM01000053">
    <property type="protein sequence ID" value="GCE42249.1"/>
    <property type="molecule type" value="Genomic_DNA"/>
</dbReference>
<proteinExistence type="predicted"/>
<protein>
    <submittedName>
        <fullName evidence="1">Uncharacterized protein</fullName>
    </submittedName>
</protein>
<dbReference type="RefSeq" id="WP_124394235.1">
    <property type="nucleotide sequence ID" value="NZ_BHYM01000053.1"/>
</dbReference>
<name>A0A402CFE0_RHOWR</name>
<accession>A0A402CFE0</accession>
<dbReference type="OrthoDB" id="4965902at2"/>
<dbReference type="AlphaFoldDB" id="A0A402CFE0"/>
<gene>
    <name evidence="1" type="ORF">Rhow_006188</name>
</gene>
<keyword evidence="2" id="KW-1185">Reference proteome</keyword>